<feature type="transmembrane region" description="Helical" evidence="19">
    <location>
        <begin position="133"/>
        <end position="155"/>
    </location>
</feature>
<evidence type="ECO:0000256" key="9">
    <source>
        <dbReference type="ARBA" id="ARBA00022679"/>
    </source>
</evidence>
<keyword evidence="9 19" id="KW-0808">Transferase</keyword>
<evidence type="ECO:0000256" key="11">
    <source>
        <dbReference type="ARBA" id="ARBA00022842"/>
    </source>
</evidence>
<comment type="catalytic activity">
    <reaction evidence="18 19">
        <text>alpha-ribazole 5'-phosphate + adenosylcob(III)inamide-GDP = adenosylcob(III)alamin 5'-phosphate + GMP + H(+)</text>
        <dbReference type="Rhea" id="RHEA:23560"/>
        <dbReference type="ChEBI" id="CHEBI:15378"/>
        <dbReference type="ChEBI" id="CHEBI:57918"/>
        <dbReference type="ChEBI" id="CHEBI:58115"/>
        <dbReference type="ChEBI" id="CHEBI:60487"/>
        <dbReference type="ChEBI" id="CHEBI:60493"/>
        <dbReference type="EC" id="2.7.8.26"/>
    </reaction>
</comment>
<dbReference type="OrthoDB" id="9794626at2"/>
<evidence type="ECO:0000256" key="14">
    <source>
        <dbReference type="ARBA" id="ARBA00025228"/>
    </source>
</evidence>
<dbReference type="UniPathway" id="UPA00148">
    <property type="reaction ID" value="UER00238"/>
</dbReference>
<proteinExistence type="inferred from homology"/>
<evidence type="ECO:0000256" key="16">
    <source>
        <dbReference type="ARBA" id="ARBA00032853"/>
    </source>
</evidence>
<feature type="transmembrane region" description="Helical" evidence="19">
    <location>
        <begin position="198"/>
        <end position="215"/>
    </location>
</feature>
<gene>
    <name evidence="19 20" type="primary">cobS</name>
    <name evidence="20" type="ORF">GCM10011369_12730</name>
</gene>
<evidence type="ECO:0000256" key="6">
    <source>
        <dbReference type="ARBA" id="ARBA00015850"/>
    </source>
</evidence>
<evidence type="ECO:0000256" key="12">
    <source>
        <dbReference type="ARBA" id="ARBA00022989"/>
    </source>
</evidence>
<keyword evidence="13 19" id="KW-0472">Membrane</keyword>
<dbReference type="PANTHER" id="PTHR34148">
    <property type="entry name" value="ADENOSYLCOBINAMIDE-GDP RIBAZOLETRANSFERASE"/>
    <property type="match status" value="1"/>
</dbReference>
<comment type="caution">
    <text evidence="20">The sequence shown here is derived from an EMBL/GenBank/DDBJ whole genome shotgun (WGS) entry which is preliminary data.</text>
</comment>
<evidence type="ECO:0000256" key="10">
    <source>
        <dbReference type="ARBA" id="ARBA00022692"/>
    </source>
</evidence>
<comment type="catalytic activity">
    <reaction evidence="17 19">
        <text>alpha-ribazole + adenosylcob(III)inamide-GDP = adenosylcob(III)alamin + GMP + H(+)</text>
        <dbReference type="Rhea" id="RHEA:16049"/>
        <dbReference type="ChEBI" id="CHEBI:10329"/>
        <dbReference type="ChEBI" id="CHEBI:15378"/>
        <dbReference type="ChEBI" id="CHEBI:18408"/>
        <dbReference type="ChEBI" id="CHEBI:58115"/>
        <dbReference type="ChEBI" id="CHEBI:60487"/>
        <dbReference type="EC" id="2.7.8.26"/>
    </reaction>
</comment>
<evidence type="ECO:0000313" key="21">
    <source>
        <dbReference type="Proteomes" id="UP000619743"/>
    </source>
</evidence>
<dbReference type="PANTHER" id="PTHR34148:SF1">
    <property type="entry name" value="ADENOSYLCOBINAMIDE-GDP RIBAZOLETRANSFERASE"/>
    <property type="match status" value="1"/>
</dbReference>
<evidence type="ECO:0000256" key="13">
    <source>
        <dbReference type="ARBA" id="ARBA00023136"/>
    </source>
</evidence>
<evidence type="ECO:0000256" key="19">
    <source>
        <dbReference type="HAMAP-Rule" id="MF_00719"/>
    </source>
</evidence>
<dbReference type="HAMAP" id="MF_00719">
    <property type="entry name" value="CobS"/>
    <property type="match status" value="1"/>
</dbReference>
<dbReference type="Pfam" id="PF02654">
    <property type="entry name" value="CobS"/>
    <property type="match status" value="1"/>
</dbReference>
<keyword evidence="11 19" id="KW-0460">Magnesium</keyword>
<evidence type="ECO:0000256" key="4">
    <source>
        <dbReference type="ARBA" id="ARBA00010561"/>
    </source>
</evidence>
<dbReference type="AlphaFoldDB" id="A0A8J2U3U4"/>
<accession>A0A8J2U3U4</accession>
<comment type="pathway">
    <text evidence="3 19">Cofactor biosynthesis; adenosylcobalamin biosynthesis; adenosylcobalamin from cob(II)yrinate a,c-diamide: step 7/7.</text>
</comment>
<keyword evidence="21" id="KW-1185">Reference proteome</keyword>
<dbReference type="GO" id="GO:0008818">
    <property type="term" value="F:cobalamin 5'-phosphate synthase activity"/>
    <property type="evidence" value="ECO:0007669"/>
    <property type="project" value="UniProtKB-UniRule"/>
</dbReference>
<dbReference type="NCBIfam" id="TIGR00317">
    <property type="entry name" value="cobS"/>
    <property type="match status" value="1"/>
</dbReference>
<evidence type="ECO:0000256" key="5">
    <source>
        <dbReference type="ARBA" id="ARBA00013200"/>
    </source>
</evidence>
<evidence type="ECO:0000256" key="18">
    <source>
        <dbReference type="ARBA" id="ARBA00049504"/>
    </source>
</evidence>
<keyword evidence="10 19" id="KW-0812">Transmembrane</keyword>
<feature type="transmembrane region" description="Helical" evidence="19">
    <location>
        <begin position="32"/>
        <end position="53"/>
    </location>
</feature>
<organism evidence="20 21">
    <name type="scientific">Neiella marina</name>
    <dbReference type="NCBI Taxonomy" id="508461"/>
    <lineage>
        <taxon>Bacteria</taxon>
        <taxon>Pseudomonadati</taxon>
        <taxon>Pseudomonadota</taxon>
        <taxon>Gammaproteobacteria</taxon>
        <taxon>Alteromonadales</taxon>
        <taxon>Echinimonadaceae</taxon>
        <taxon>Neiella</taxon>
    </lineage>
</organism>
<dbReference type="EMBL" id="BMDX01000004">
    <property type="protein sequence ID" value="GGA72415.1"/>
    <property type="molecule type" value="Genomic_DNA"/>
</dbReference>
<evidence type="ECO:0000256" key="15">
    <source>
        <dbReference type="ARBA" id="ARBA00032605"/>
    </source>
</evidence>
<evidence type="ECO:0000256" key="7">
    <source>
        <dbReference type="ARBA" id="ARBA00022475"/>
    </source>
</evidence>
<dbReference type="Proteomes" id="UP000619743">
    <property type="component" value="Unassembled WGS sequence"/>
</dbReference>
<comment type="similarity">
    <text evidence="4 19">Belongs to the CobS family.</text>
</comment>
<reference evidence="21" key="1">
    <citation type="journal article" date="2019" name="Int. J. Syst. Evol. Microbiol.">
        <title>The Global Catalogue of Microorganisms (GCM) 10K type strain sequencing project: providing services to taxonomists for standard genome sequencing and annotation.</title>
        <authorList>
            <consortium name="The Broad Institute Genomics Platform"/>
            <consortium name="The Broad Institute Genome Sequencing Center for Infectious Disease"/>
            <person name="Wu L."/>
            <person name="Ma J."/>
        </authorList>
    </citation>
    <scope>NUCLEOTIDE SEQUENCE [LARGE SCALE GENOMIC DNA]</scope>
    <source>
        <strain evidence="21">CGMCC 1.10130</strain>
    </source>
</reference>
<comment type="cofactor">
    <cofactor evidence="1 19">
        <name>Mg(2+)</name>
        <dbReference type="ChEBI" id="CHEBI:18420"/>
    </cofactor>
</comment>
<comment type="function">
    <text evidence="14 19">Joins adenosylcobinamide-GDP and alpha-ribazole to generate adenosylcobalamin (Ado-cobalamin). Also synthesizes adenosylcobalamin 5'-phosphate from adenosylcobinamide-GDP and alpha-ribazole 5'-phosphate.</text>
</comment>
<dbReference type="GO" id="GO:0051073">
    <property type="term" value="F:adenosylcobinamide-GDP ribazoletransferase activity"/>
    <property type="evidence" value="ECO:0007669"/>
    <property type="project" value="UniProtKB-UniRule"/>
</dbReference>
<dbReference type="GO" id="GO:0005886">
    <property type="term" value="C:plasma membrane"/>
    <property type="evidence" value="ECO:0007669"/>
    <property type="project" value="UniProtKB-SubCell"/>
</dbReference>
<evidence type="ECO:0000256" key="1">
    <source>
        <dbReference type="ARBA" id="ARBA00001946"/>
    </source>
</evidence>
<sequence>MIHDVFLALGFFTRLPVPAHPNFSEQALRRSAVYFPLVGLIVAGLMAMVYLLANSWWPAEIAVLLTMAAGFCITGGFHEDGWADTMDGLGGAFERDKKLAIMTDSRLGTYGSLALWAMLTLKAVLLVDLLPQVGVIVLFVGHSLSRWAAMAAMIWLPYVRAGQSKAKPVVQQLSYGRWLLAALFVALPFYWLTIEESMAVLASAALVSLCWILFLKRQLGGYTGDTLGAQQQLVELAVLLAWLAL</sequence>
<feature type="transmembrane region" description="Helical" evidence="19">
    <location>
        <begin position="59"/>
        <end position="77"/>
    </location>
</feature>
<keyword evidence="8 19" id="KW-0169">Cobalamin biosynthesis</keyword>
<protein>
    <recommendedName>
        <fullName evidence="6 19">Adenosylcobinamide-GDP ribazoletransferase</fullName>
        <ecNumber evidence="5 19">2.7.8.26</ecNumber>
    </recommendedName>
    <alternativeName>
        <fullName evidence="16 19">Cobalamin synthase</fullName>
    </alternativeName>
    <alternativeName>
        <fullName evidence="15 19">Cobalamin-5'-phosphate synthase</fullName>
    </alternativeName>
</protein>
<evidence type="ECO:0000256" key="3">
    <source>
        <dbReference type="ARBA" id="ARBA00004663"/>
    </source>
</evidence>
<keyword evidence="7 19" id="KW-1003">Cell membrane</keyword>
<name>A0A8J2U3U4_9GAMM</name>
<evidence type="ECO:0000256" key="2">
    <source>
        <dbReference type="ARBA" id="ARBA00004651"/>
    </source>
</evidence>
<feature type="transmembrane region" description="Helical" evidence="19">
    <location>
        <begin position="175"/>
        <end position="192"/>
    </location>
</feature>
<comment type="subcellular location">
    <subcellularLocation>
        <location evidence="2 19">Cell membrane</location>
        <topology evidence="2 19">Multi-pass membrane protein</topology>
    </subcellularLocation>
</comment>
<dbReference type="RefSeq" id="WP_087505102.1">
    <property type="nucleotide sequence ID" value="NZ_BMDX01000004.1"/>
</dbReference>
<dbReference type="GO" id="GO:0009236">
    <property type="term" value="P:cobalamin biosynthetic process"/>
    <property type="evidence" value="ECO:0007669"/>
    <property type="project" value="UniProtKB-UniRule"/>
</dbReference>
<dbReference type="InterPro" id="IPR003805">
    <property type="entry name" value="CobS"/>
</dbReference>
<evidence type="ECO:0000313" key="20">
    <source>
        <dbReference type="EMBL" id="GGA72415.1"/>
    </source>
</evidence>
<keyword evidence="12 19" id="KW-1133">Transmembrane helix</keyword>
<evidence type="ECO:0000256" key="8">
    <source>
        <dbReference type="ARBA" id="ARBA00022573"/>
    </source>
</evidence>
<dbReference type="EC" id="2.7.8.26" evidence="5 19"/>
<evidence type="ECO:0000256" key="17">
    <source>
        <dbReference type="ARBA" id="ARBA00048623"/>
    </source>
</evidence>